<dbReference type="GO" id="GO:0005789">
    <property type="term" value="C:endoplasmic reticulum membrane"/>
    <property type="evidence" value="ECO:0007669"/>
    <property type="project" value="TreeGrafter"/>
</dbReference>
<evidence type="ECO:0000313" key="3">
    <source>
        <dbReference type="EMBL" id="KAJ1927151.1"/>
    </source>
</evidence>
<sequence>MADVNPAPISAPAGTPSIAQDVMDSVFQPGVNRGLFIVMNISFIALLATLTFLAIVTQGNIHALILFTTTLALYGCTLWFVRNMPPVAPEGETSDATADTASKKDD</sequence>
<dbReference type="GO" id="GO:0070072">
    <property type="term" value="P:vacuolar proton-transporting V-type ATPase complex assembly"/>
    <property type="evidence" value="ECO:0007669"/>
    <property type="project" value="InterPro"/>
</dbReference>
<dbReference type="Pfam" id="PF08636">
    <property type="entry name" value="Pkr1"/>
    <property type="match status" value="1"/>
</dbReference>
<keyword evidence="1" id="KW-0472">Membrane</keyword>
<name>A0A9W7ZTE0_9FUNG</name>
<keyword evidence="1" id="KW-0812">Transmembrane</keyword>
<gene>
    <name evidence="3" type="ORF">IWQ60_003162</name>
    <name evidence="2" type="ORF">IWQ60_009634</name>
</gene>
<dbReference type="AlphaFoldDB" id="A0A9W7ZTE0"/>
<proteinExistence type="predicted"/>
<keyword evidence="1" id="KW-1133">Transmembrane helix</keyword>
<dbReference type="EMBL" id="JANBPT010000131">
    <property type="protein sequence ID" value="KAJ1927151.1"/>
    <property type="molecule type" value="Genomic_DNA"/>
</dbReference>
<dbReference type="EMBL" id="JANBPT010000826">
    <property type="protein sequence ID" value="KAJ1912522.1"/>
    <property type="molecule type" value="Genomic_DNA"/>
</dbReference>
<evidence type="ECO:0000313" key="2">
    <source>
        <dbReference type="EMBL" id="KAJ1912522.1"/>
    </source>
</evidence>
<dbReference type="InterPro" id="IPR013945">
    <property type="entry name" value="Pkr1"/>
</dbReference>
<evidence type="ECO:0000313" key="4">
    <source>
        <dbReference type="Proteomes" id="UP001150569"/>
    </source>
</evidence>
<organism evidence="2 4">
    <name type="scientific">Tieghemiomyces parasiticus</name>
    <dbReference type="NCBI Taxonomy" id="78921"/>
    <lineage>
        <taxon>Eukaryota</taxon>
        <taxon>Fungi</taxon>
        <taxon>Fungi incertae sedis</taxon>
        <taxon>Zoopagomycota</taxon>
        <taxon>Kickxellomycotina</taxon>
        <taxon>Dimargaritomycetes</taxon>
        <taxon>Dimargaritales</taxon>
        <taxon>Dimargaritaceae</taxon>
        <taxon>Tieghemiomyces</taxon>
    </lineage>
</organism>
<feature type="transmembrane region" description="Helical" evidence="1">
    <location>
        <begin position="63"/>
        <end position="81"/>
    </location>
</feature>
<dbReference type="OrthoDB" id="9626941at2759"/>
<reference evidence="2" key="1">
    <citation type="submission" date="2022-07" db="EMBL/GenBank/DDBJ databases">
        <title>Phylogenomic reconstructions and comparative analyses of Kickxellomycotina fungi.</title>
        <authorList>
            <person name="Reynolds N.K."/>
            <person name="Stajich J.E."/>
            <person name="Barry K."/>
            <person name="Grigoriev I.V."/>
            <person name="Crous P."/>
            <person name="Smith M.E."/>
        </authorList>
    </citation>
    <scope>NUCLEOTIDE SEQUENCE</scope>
    <source>
        <strain evidence="2">RSA 861</strain>
    </source>
</reference>
<comment type="caution">
    <text evidence="2">The sequence shown here is derived from an EMBL/GenBank/DDBJ whole genome shotgun (WGS) entry which is preliminary data.</text>
</comment>
<feature type="transmembrane region" description="Helical" evidence="1">
    <location>
        <begin position="35"/>
        <end position="56"/>
    </location>
</feature>
<protein>
    <submittedName>
        <fullName evidence="2">Uncharacterized protein</fullName>
    </submittedName>
</protein>
<dbReference type="PANTHER" id="PTHR28251">
    <property type="entry name" value="V-TYPE ATPASE ASSEMBLY FACTOR PKR1"/>
    <property type="match status" value="1"/>
</dbReference>
<keyword evidence="4" id="KW-1185">Reference proteome</keyword>
<dbReference type="PANTHER" id="PTHR28251:SF1">
    <property type="entry name" value="V-TYPE ATPASE ASSEMBLY FACTOR PKR1"/>
    <property type="match status" value="1"/>
</dbReference>
<accession>A0A9W7ZTE0</accession>
<evidence type="ECO:0000256" key="1">
    <source>
        <dbReference type="SAM" id="Phobius"/>
    </source>
</evidence>
<dbReference type="Proteomes" id="UP001150569">
    <property type="component" value="Unassembled WGS sequence"/>
</dbReference>